<feature type="compositionally biased region" description="Basic and acidic residues" evidence="1">
    <location>
        <begin position="44"/>
        <end position="59"/>
    </location>
</feature>
<gene>
    <name evidence="2" type="ORF">BO78DRAFT_193606</name>
</gene>
<dbReference type="EMBL" id="KZ826378">
    <property type="protein sequence ID" value="PYI03666.1"/>
    <property type="molecule type" value="Genomic_DNA"/>
</dbReference>
<sequence length="102" mass="11421">MKMRGQRAKRRVINAPGKFFQAGLSGWRVKRRRRGGGRSAYQTESKETREVKRRQEAKRPGTLSGDRTAMADGGGRIKQRFFHTGEGRRGGGRCALITARCG</sequence>
<name>A0A319E0S4_ASPSB</name>
<dbReference type="VEuPathDB" id="FungiDB:BO78DRAFT_193606"/>
<dbReference type="Proteomes" id="UP000248423">
    <property type="component" value="Unassembled WGS sequence"/>
</dbReference>
<reference evidence="2 3" key="1">
    <citation type="submission" date="2018-02" db="EMBL/GenBank/DDBJ databases">
        <title>The genomes of Aspergillus section Nigri reveals drivers in fungal speciation.</title>
        <authorList>
            <consortium name="DOE Joint Genome Institute"/>
            <person name="Vesth T.C."/>
            <person name="Nybo J."/>
            <person name="Theobald S."/>
            <person name="Brandl J."/>
            <person name="Frisvad J.C."/>
            <person name="Nielsen K.F."/>
            <person name="Lyhne E.K."/>
            <person name="Kogle M.E."/>
            <person name="Kuo A."/>
            <person name="Riley R."/>
            <person name="Clum A."/>
            <person name="Nolan M."/>
            <person name="Lipzen A."/>
            <person name="Salamov A."/>
            <person name="Henrissat B."/>
            <person name="Wiebenga A."/>
            <person name="De vries R.P."/>
            <person name="Grigoriev I.V."/>
            <person name="Mortensen U.H."/>
            <person name="Andersen M.R."/>
            <person name="Baker S.E."/>
        </authorList>
    </citation>
    <scope>NUCLEOTIDE SEQUENCE [LARGE SCALE GENOMIC DNA]</scope>
    <source>
        <strain evidence="2 3">CBS 121057</strain>
    </source>
</reference>
<evidence type="ECO:0000256" key="1">
    <source>
        <dbReference type="SAM" id="MobiDB-lite"/>
    </source>
</evidence>
<keyword evidence="3" id="KW-1185">Reference proteome</keyword>
<protein>
    <submittedName>
        <fullName evidence="2">Uncharacterized protein</fullName>
    </submittedName>
</protein>
<organism evidence="2 3">
    <name type="scientific">Aspergillus sclerotiicarbonarius (strain CBS 121057 / IBT 28362)</name>
    <dbReference type="NCBI Taxonomy" id="1448318"/>
    <lineage>
        <taxon>Eukaryota</taxon>
        <taxon>Fungi</taxon>
        <taxon>Dikarya</taxon>
        <taxon>Ascomycota</taxon>
        <taxon>Pezizomycotina</taxon>
        <taxon>Eurotiomycetes</taxon>
        <taxon>Eurotiomycetidae</taxon>
        <taxon>Eurotiales</taxon>
        <taxon>Aspergillaceae</taxon>
        <taxon>Aspergillus</taxon>
        <taxon>Aspergillus subgen. Circumdati</taxon>
    </lineage>
</organism>
<proteinExistence type="predicted"/>
<evidence type="ECO:0000313" key="3">
    <source>
        <dbReference type="Proteomes" id="UP000248423"/>
    </source>
</evidence>
<dbReference type="AlphaFoldDB" id="A0A319E0S4"/>
<accession>A0A319E0S4</accession>
<feature type="region of interest" description="Disordered" evidence="1">
    <location>
        <begin position="31"/>
        <end position="76"/>
    </location>
</feature>
<evidence type="ECO:0000313" key="2">
    <source>
        <dbReference type="EMBL" id="PYI03666.1"/>
    </source>
</evidence>